<evidence type="ECO:0000313" key="1">
    <source>
        <dbReference type="EMBL" id="SEB02256.1"/>
    </source>
</evidence>
<keyword evidence="2" id="KW-1185">Reference proteome</keyword>
<dbReference type="OrthoDB" id="1002586at2"/>
<sequence>MLRKLLNRLFGPFSPGSVIPLGEFLILLQKSYAYLRKHHYRVLSTELPDDLLKKWLMPGEKQAEEYKRSFARQNDTLSQTQLPVFVFDHVLQKRFNRDISTFDDAEMEIAGRDLRVYILLLNYIFGMREAGRPLIEFDIFDVGNYDAIIERIEAQETNPNPPTA</sequence>
<evidence type="ECO:0000313" key="2">
    <source>
        <dbReference type="Proteomes" id="UP000183253"/>
    </source>
</evidence>
<accession>A0A1H4FY30</accession>
<proteinExistence type="predicted"/>
<reference evidence="1 2" key="1">
    <citation type="submission" date="2016-10" db="EMBL/GenBank/DDBJ databases">
        <authorList>
            <person name="de Groot N.N."/>
        </authorList>
    </citation>
    <scope>NUCLEOTIDE SEQUENCE [LARGE SCALE GENOMIC DNA]</scope>
    <source>
        <strain evidence="1 2">DSM 25383</strain>
    </source>
</reference>
<dbReference type="RefSeq" id="WP_010261158.1">
    <property type="nucleotide sequence ID" value="NZ_CAEG01000009.1"/>
</dbReference>
<dbReference type="AlphaFoldDB" id="A0A1H4FY30"/>
<protein>
    <submittedName>
        <fullName evidence="1">Uncharacterized protein</fullName>
    </submittedName>
</protein>
<organism evidence="1 2">
    <name type="scientific">Alistipes timonensis JC136</name>
    <dbReference type="NCBI Taxonomy" id="1033731"/>
    <lineage>
        <taxon>Bacteria</taxon>
        <taxon>Pseudomonadati</taxon>
        <taxon>Bacteroidota</taxon>
        <taxon>Bacteroidia</taxon>
        <taxon>Bacteroidales</taxon>
        <taxon>Rikenellaceae</taxon>
        <taxon>Alistipes</taxon>
    </lineage>
</organism>
<name>A0A1H4FY30_9BACT</name>
<dbReference type="EMBL" id="FNRI01000014">
    <property type="protein sequence ID" value="SEB02256.1"/>
    <property type="molecule type" value="Genomic_DNA"/>
</dbReference>
<dbReference type="Proteomes" id="UP000183253">
    <property type="component" value="Unassembled WGS sequence"/>
</dbReference>
<gene>
    <name evidence="1" type="ORF">SAMN05444145_11410</name>
</gene>